<keyword evidence="4" id="KW-1185">Reference proteome</keyword>
<feature type="compositionally biased region" description="Low complexity" evidence="1">
    <location>
        <begin position="70"/>
        <end position="82"/>
    </location>
</feature>
<evidence type="ECO:0000256" key="2">
    <source>
        <dbReference type="SAM" id="SignalP"/>
    </source>
</evidence>
<feature type="region of interest" description="Disordered" evidence="1">
    <location>
        <begin position="57"/>
        <end position="85"/>
    </location>
</feature>
<name>A0AAP0CVQ8_9ASTR</name>
<feature type="signal peptide" evidence="2">
    <location>
        <begin position="1"/>
        <end position="32"/>
    </location>
</feature>
<gene>
    <name evidence="3" type="ORF">SSX86_017753</name>
</gene>
<dbReference type="Proteomes" id="UP001408789">
    <property type="component" value="Unassembled WGS sequence"/>
</dbReference>
<proteinExistence type="predicted"/>
<feature type="compositionally biased region" description="Gly residues" evidence="1">
    <location>
        <begin position="57"/>
        <end position="69"/>
    </location>
</feature>
<comment type="caution">
    <text evidence="3">The sequence shown here is derived from an EMBL/GenBank/DDBJ whole genome shotgun (WGS) entry which is preliminary data.</text>
</comment>
<sequence>MASIIKGGRLALALIVLIAISSTFRTISVAEARSPYNRVRQLATDCNSAKQGDIAGCGGGGGGGGGGSSRPGRPSGSTPGSSRCRKGCCKKNKFGECSVCCN</sequence>
<evidence type="ECO:0000256" key="1">
    <source>
        <dbReference type="SAM" id="MobiDB-lite"/>
    </source>
</evidence>
<protein>
    <submittedName>
        <fullName evidence="3">Uncharacterized protein</fullName>
    </submittedName>
</protein>
<evidence type="ECO:0000313" key="4">
    <source>
        <dbReference type="Proteomes" id="UP001408789"/>
    </source>
</evidence>
<reference evidence="3 4" key="1">
    <citation type="submission" date="2024-04" db="EMBL/GenBank/DDBJ databases">
        <title>The reference genome of an endangered Asteraceae, Deinandra increscens subsp. villosa, native to the Central Coast of California.</title>
        <authorList>
            <person name="Guilliams M."/>
            <person name="Hasenstab-Lehman K."/>
            <person name="Meyer R."/>
            <person name="Mcevoy S."/>
        </authorList>
    </citation>
    <scope>NUCLEOTIDE SEQUENCE [LARGE SCALE GENOMIC DNA]</scope>
    <source>
        <tissue evidence="3">Leaf</tissue>
    </source>
</reference>
<dbReference type="EMBL" id="JBCNJP010000018">
    <property type="protein sequence ID" value="KAK9063881.1"/>
    <property type="molecule type" value="Genomic_DNA"/>
</dbReference>
<feature type="chain" id="PRO_5042997639" evidence="2">
    <location>
        <begin position="33"/>
        <end position="102"/>
    </location>
</feature>
<dbReference type="AlphaFoldDB" id="A0AAP0CVQ8"/>
<keyword evidence="2" id="KW-0732">Signal</keyword>
<organism evidence="3 4">
    <name type="scientific">Deinandra increscens subsp. villosa</name>
    <dbReference type="NCBI Taxonomy" id="3103831"/>
    <lineage>
        <taxon>Eukaryota</taxon>
        <taxon>Viridiplantae</taxon>
        <taxon>Streptophyta</taxon>
        <taxon>Embryophyta</taxon>
        <taxon>Tracheophyta</taxon>
        <taxon>Spermatophyta</taxon>
        <taxon>Magnoliopsida</taxon>
        <taxon>eudicotyledons</taxon>
        <taxon>Gunneridae</taxon>
        <taxon>Pentapetalae</taxon>
        <taxon>asterids</taxon>
        <taxon>campanulids</taxon>
        <taxon>Asterales</taxon>
        <taxon>Asteraceae</taxon>
        <taxon>Asteroideae</taxon>
        <taxon>Heliantheae alliance</taxon>
        <taxon>Madieae</taxon>
        <taxon>Madiinae</taxon>
        <taxon>Deinandra</taxon>
    </lineage>
</organism>
<accession>A0AAP0CVQ8</accession>
<evidence type="ECO:0000313" key="3">
    <source>
        <dbReference type="EMBL" id="KAK9063881.1"/>
    </source>
</evidence>